<dbReference type="EMBL" id="SMOG01000001">
    <property type="protein sequence ID" value="TDF74667.1"/>
    <property type="molecule type" value="Genomic_DNA"/>
</dbReference>
<keyword evidence="2" id="KW-1185">Reference proteome</keyword>
<accession>A0AC61QL18</accession>
<proteinExistence type="predicted"/>
<evidence type="ECO:0000313" key="2">
    <source>
        <dbReference type="Proteomes" id="UP000294588"/>
    </source>
</evidence>
<gene>
    <name evidence="1" type="ORF">E0946_00870</name>
</gene>
<protein>
    <submittedName>
        <fullName evidence="1">4-hydroxy-tetrahydrodipicolinate synthase</fullName>
        <ecNumber evidence="1">4.3.3.7</ecNumber>
    </submittedName>
</protein>
<sequence>MLQGSFVALVTPFKHGEVDYVALERLIDFHLEKGTDGIVLLGTTAEASSLASDEREALLLFAMQRINHRVPVIIGTGSNNFNHTLADTKQAQELGADYALIITPYYVKPTQKGMEEYFLAIAEKTNIPIVIYNVPGRTGVNISSTTVVKLARECSQIAGIKEASGNLIQATEIVRDAPEGFALLSGEDAMNFPLMAIGGKGCISVTANIIPQEMSEHIHTCLNGDFITAAKQHQHLLKLHQTMFIETNPIPVKEALHMMGMLELEFRLPMCPLMDNNREILHNVLSEYKLI</sequence>
<evidence type="ECO:0000313" key="1">
    <source>
        <dbReference type="EMBL" id="TDF74667.1"/>
    </source>
</evidence>
<reference evidence="1" key="1">
    <citation type="submission" date="2019-03" db="EMBL/GenBank/DDBJ databases">
        <title>Candidatus Syntrophosphaera thermopropionivorans: a novel player in syntrophic propionate oxidation during anaerobic digestion.</title>
        <authorList>
            <person name="Dyksma S."/>
        </authorList>
    </citation>
    <scope>NUCLEOTIDE SEQUENCE</scope>
    <source>
        <strain evidence="1">W5</strain>
    </source>
</reference>
<organism evidence="1 2">
    <name type="scientific">Candidatus Syntrophosphaera thermopropionivorans</name>
    <dbReference type="NCBI Taxonomy" id="2593015"/>
    <lineage>
        <taxon>Bacteria</taxon>
        <taxon>Pseudomonadati</taxon>
        <taxon>Candidatus Cloacimonadota</taxon>
        <taxon>Candidatus Cloacimonadia</taxon>
        <taxon>Candidatus Cloacimonadales</taxon>
        <taxon>Candidatus Cloacimonadaceae</taxon>
        <taxon>Candidatus Syntrophosphaera</taxon>
    </lineage>
</organism>
<comment type="caution">
    <text evidence="1">The sequence shown here is derived from an EMBL/GenBank/DDBJ whole genome shotgun (WGS) entry which is preliminary data.</text>
</comment>
<keyword evidence="1" id="KW-0456">Lyase</keyword>
<dbReference type="Proteomes" id="UP000294588">
    <property type="component" value="Unassembled WGS sequence"/>
</dbReference>
<name>A0AC61QL18_9BACT</name>
<dbReference type="EC" id="4.3.3.7" evidence="1"/>